<dbReference type="RefSeq" id="WP_343826494.1">
    <property type="nucleotide sequence ID" value="NZ_BAAACI010000006.1"/>
</dbReference>
<sequence>MIKLISKEFKKIVHLVKSEDELSVFSVIYGENPGEIYVNSIDNPTAD</sequence>
<name>A0ABN1KR33_CLOSU</name>
<keyword evidence="2" id="KW-1185">Reference proteome</keyword>
<accession>A0ABN1KR33</accession>
<evidence type="ECO:0000313" key="1">
    <source>
        <dbReference type="EMBL" id="GAA0773780.1"/>
    </source>
</evidence>
<organism evidence="1 2">
    <name type="scientific">Clostridium subterminale</name>
    <dbReference type="NCBI Taxonomy" id="1550"/>
    <lineage>
        <taxon>Bacteria</taxon>
        <taxon>Bacillati</taxon>
        <taxon>Bacillota</taxon>
        <taxon>Clostridia</taxon>
        <taxon>Eubacteriales</taxon>
        <taxon>Clostridiaceae</taxon>
        <taxon>Clostridium</taxon>
    </lineage>
</organism>
<reference evidence="1 2" key="1">
    <citation type="journal article" date="2019" name="Int. J. Syst. Evol. Microbiol.">
        <title>The Global Catalogue of Microorganisms (GCM) 10K type strain sequencing project: providing services to taxonomists for standard genome sequencing and annotation.</title>
        <authorList>
            <consortium name="The Broad Institute Genomics Platform"/>
            <consortium name="The Broad Institute Genome Sequencing Center for Infectious Disease"/>
            <person name="Wu L."/>
            <person name="Ma J."/>
        </authorList>
    </citation>
    <scope>NUCLEOTIDE SEQUENCE [LARGE SCALE GENOMIC DNA]</scope>
    <source>
        <strain evidence="1 2">JCM 1417</strain>
    </source>
</reference>
<gene>
    <name evidence="1" type="ORF">GCM10008908_22530</name>
</gene>
<dbReference type="EMBL" id="BAAACI010000006">
    <property type="protein sequence ID" value="GAA0773780.1"/>
    <property type="molecule type" value="Genomic_DNA"/>
</dbReference>
<dbReference type="Proteomes" id="UP001501047">
    <property type="component" value="Unassembled WGS sequence"/>
</dbReference>
<proteinExistence type="predicted"/>
<protein>
    <submittedName>
        <fullName evidence="1">Uncharacterized protein</fullName>
    </submittedName>
</protein>
<evidence type="ECO:0000313" key="2">
    <source>
        <dbReference type="Proteomes" id="UP001501047"/>
    </source>
</evidence>
<comment type="caution">
    <text evidence="1">The sequence shown here is derived from an EMBL/GenBank/DDBJ whole genome shotgun (WGS) entry which is preliminary data.</text>
</comment>